<dbReference type="KEGG" id="acan:ACA1_293720"/>
<dbReference type="EMBL" id="KB007805">
    <property type="protein sequence ID" value="ELR25411.1"/>
    <property type="molecule type" value="Genomic_DNA"/>
</dbReference>
<dbReference type="RefSeq" id="XP_004368166.1">
    <property type="nucleotide sequence ID" value="XM_004368109.1"/>
</dbReference>
<reference evidence="2 3" key="1">
    <citation type="journal article" date="2013" name="Genome Biol.">
        <title>Genome of Acanthamoeba castellanii highlights extensive lateral gene transfer and early evolution of tyrosine kinase signaling.</title>
        <authorList>
            <person name="Clarke M."/>
            <person name="Lohan A.J."/>
            <person name="Liu B."/>
            <person name="Lagkouvardos I."/>
            <person name="Roy S."/>
            <person name="Zafar N."/>
            <person name="Bertelli C."/>
            <person name="Schilde C."/>
            <person name="Kianianmomeni A."/>
            <person name="Burglin T.R."/>
            <person name="Frech C."/>
            <person name="Turcotte B."/>
            <person name="Kopec K.O."/>
            <person name="Synnott J.M."/>
            <person name="Choo C."/>
            <person name="Paponov I."/>
            <person name="Finkler A."/>
            <person name="Soon Heng Tan C."/>
            <person name="Hutchins A.P."/>
            <person name="Weinmeier T."/>
            <person name="Rattei T."/>
            <person name="Chu J.S."/>
            <person name="Gimenez G."/>
            <person name="Irimia M."/>
            <person name="Rigden D.J."/>
            <person name="Fitzpatrick D.A."/>
            <person name="Lorenzo-Morales J."/>
            <person name="Bateman A."/>
            <person name="Chiu C.H."/>
            <person name="Tang P."/>
            <person name="Hegemann P."/>
            <person name="Fromm H."/>
            <person name="Raoult D."/>
            <person name="Greub G."/>
            <person name="Miranda-Saavedra D."/>
            <person name="Chen N."/>
            <person name="Nash P."/>
            <person name="Ginger M.L."/>
            <person name="Horn M."/>
            <person name="Schaap P."/>
            <person name="Caler L."/>
            <person name="Loftus B."/>
        </authorList>
    </citation>
    <scope>NUCLEOTIDE SEQUENCE [LARGE SCALE GENOMIC DNA]</scope>
    <source>
        <strain evidence="2 3">Neff</strain>
    </source>
</reference>
<gene>
    <name evidence="2" type="ORF">ACA1_293720</name>
</gene>
<evidence type="ECO:0000313" key="3">
    <source>
        <dbReference type="Proteomes" id="UP000011083"/>
    </source>
</evidence>
<dbReference type="Proteomes" id="UP000011083">
    <property type="component" value="Unassembled WGS sequence"/>
</dbReference>
<evidence type="ECO:0000256" key="1">
    <source>
        <dbReference type="SAM" id="SignalP"/>
    </source>
</evidence>
<dbReference type="VEuPathDB" id="AmoebaDB:ACA1_293720"/>
<keyword evidence="1" id="KW-0732">Signal</keyword>
<feature type="signal peptide" evidence="1">
    <location>
        <begin position="1"/>
        <end position="29"/>
    </location>
</feature>
<organism evidence="2 3">
    <name type="scientific">Acanthamoeba castellanii (strain ATCC 30010 / Neff)</name>
    <dbReference type="NCBI Taxonomy" id="1257118"/>
    <lineage>
        <taxon>Eukaryota</taxon>
        <taxon>Amoebozoa</taxon>
        <taxon>Discosea</taxon>
        <taxon>Longamoebia</taxon>
        <taxon>Centramoebida</taxon>
        <taxon>Acanthamoebidae</taxon>
        <taxon>Acanthamoeba</taxon>
    </lineage>
</organism>
<dbReference type="AlphaFoldDB" id="L8HLW2"/>
<evidence type="ECO:0008006" key="4">
    <source>
        <dbReference type="Google" id="ProtNLM"/>
    </source>
</evidence>
<sequence>MEAPRLVFGLSAAIVLVLLVVLESNPAAAQTLECANVPALEHNYYQYVLFRKRLHQEVLHHKRHPLLRSDALDQLALTHSEYMAGRGALSNSSVAYRRSTIVSNAYSYFTANATLTDQRYAPLGVVRIDELYGTGSDTRQLWYDYFENNPQVVGASSRNYHNWIGVGVHCAGSGASTVAWATLILVTVCHAPTENYQLPAFDNQMCASLTTEQEQCLTDTNATGDALFFANGSSASGPVAFACGTLSMDGASAHPVTPATEIATAVITAPVTSVEAGTLCMTLTHDFNAGVNDITSMIFHFGAAGQETESAPLYSVPGPWASPLELCWSYGSTGLPMSMALNGRAYLNIHSQASDASPPGSYNGWIRGQIQALPGWWNIDSGLAVSYNNNN</sequence>
<dbReference type="GeneID" id="14926464"/>
<protein>
    <recommendedName>
        <fullName evidence="4">SCP domain-containing protein</fullName>
    </recommendedName>
</protein>
<name>L8HLW2_ACACF</name>
<accession>L8HLW2</accession>
<evidence type="ECO:0000313" key="2">
    <source>
        <dbReference type="EMBL" id="ELR25411.1"/>
    </source>
</evidence>
<feature type="chain" id="PRO_5003991214" description="SCP domain-containing protein" evidence="1">
    <location>
        <begin position="30"/>
        <end position="391"/>
    </location>
</feature>
<proteinExistence type="predicted"/>
<keyword evidence="3" id="KW-1185">Reference proteome</keyword>